<feature type="transmembrane region" description="Helical" evidence="2">
    <location>
        <begin position="225"/>
        <end position="250"/>
    </location>
</feature>
<keyword evidence="2" id="KW-1133">Transmembrane helix</keyword>
<name>A0ABY5TZ28_9MOLU</name>
<feature type="region of interest" description="Disordered" evidence="1">
    <location>
        <begin position="140"/>
        <end position="175"/>
    </location>
</feature>
<protein>
    <recommendedName>
        <fullName evidence="5">Transmembrane protein</fullName>
    </recommendedName>
</protein>
<feature type="transmembrane region" description="Helical" evidence="2">
    <location>
        <begin position="302"/>
        <end position="321"/>
    </location>
</feature>
<proteinExistence type="predicted"/>
<evidence type="ECO:0000256" key="1">
    <source>
        <dbReference type="SAM" id="MobiDB-lite"/>
    </source>
</evidence>
<dbReference type="EMBL" id="CP103424">
    <property type="protein sequence ID" value="UWD35281.1"/>
    <property type="molecule type" value="Genomic_DNA"/>
</dbReference>
<dbReference type="RefSeq" id="WP_259430427.1">
    <property type="nucleotide sequence ID" value="NZ_CP103424.1"/>
</dbReference>
<accession>A0ABY5TZ28</accession>
<evidence type="ECO:0008006" key="5">
    <source>
        <dbReference type="Google" id="ProtNLM"/>
    </source>
</evidence>
<organism evidence="3 4">
    <name type="scientific">Mycoplasma cottewii</name>
    <dbReference type="NCBI Taxonomy" id="51364"/>
    <lineage>
        <taxon>Bacteria</taxon>
        <taxon>Bacillati</taxon>
        <taxon>Mycoplasmatota</taxon>
        <taxon>Mollicutes</taxon>
        <taxon>Mycoplasmataceae</taxon>
        <taxon>Mycoplasma</taxon>
    </lineage>
</organism>
<keyword evidence="2" id="KW-0472">Membrane</keyword>
<gene>
    <name evidence="3" type="ORF">NX779_01430</name>
</gene>
<reference evidence="3" key="1">
    <citation type="submission" date="2022-08" db="EMBL/GenBank/DDBJ databases">
        <title>Complete genome sequence of Mycoplasma cottewii type strain VIS.</title>
        <authorList>
            <person name="Spergser J."/>
        </authorList>
    </citation>
    <scope>NUCLEOTIDE SEQUENCE</scope>
    <source>
        <strain evidence="3">VIS</strain>
    </source>
</reference>
<evidence type="ECO:0000313" key="3">
    <source>
        <dbReference type="EMBL" id="UWD35281.1"/>
    </source>
</evidence>
<feature type="transmembrane region" description="Helical" evidence="2">
    <location>
        <begin position="333"/>
        <end position="356"/>
    </location>
</feature>
<evidence type="ECO:0000256" key="2">
    <source>
        <dbReference type="SAM" id="Phobius"/>
    </source>
</evidence>
<keyword evidence="2" id="KW-0812">Transmembrane</keyword>
<keyword evidence="4" id="KW-1185">Reference proteome</keyword>
<feature type="transmembrane region" description="Helical" evidence="2">
    <location>
        <begin position="405"/>
        <end position="427"/>
    </location>
</feature>
<evidence type="ECO:0000313" key="4">
    <source>
        <dbReference type="Proteomes" id="UP001059819"/>
    </source>
</evidence>
<sequence length="495" mass="57405">MQELYLQTIYLARNILKTEKLKYFIYKNNEFKNKFLTLINNIFTLEANHDQNIDGETFAKQFAKAFILITNQKEKQRFEAFDNKTEQDMFSDIDAIIKLIVKEFKVAKTKLVDQTDKITSSEIQSLSVLNDETISKWDERLQQEDKPKQQENIKSGTESQSEKQNVEVEQNNQTAQQSDINDIFKQFNPNMFENLKNKELPVLPIQDPRFYPYNSKPKFMPIFKIILSVLSIISTLLLISTLLFLSLSFLDISSNEYAVRLKANDWTNFIDSSQIKLLKKIPLYGFKNRGVPGSLTMTLLNVLPAVLIYILPAVLICSYTFKSNQNNREKYRMRLMPVILFVVMFGVVTGTLYVFISSKNIEASWGKDLLDQLITNNKDQFKANFNDFWELVTKNYGSKINIATILSPICLSITIFTLLVAVVLLIVNPKIDKERIIKANIEHQKAVMAIMNGESYEIDLSLYDNEELEIKQPNKFQLFIMKIKNKKSNKSKKDE</sequence>
<dbReference type="Proteomes" id="UP001059819">
    <property type="component" value="Chromosome"/>
</dbReference>
<feature type="compositionally biased region" description="Basic and acidic residues" evidence="1">
    <location>
        <begin position="140"/>
        <end position="151"/>
    </location>
</feature>